<accession>A0A0C1C0W0</accession>
<proteinExistence type="predicted"/>
<gene>
    <name evidence="1" type="ORF">DB43_GN00090</name>
</gene>
<dbReference type="PATRIC" id="fig|83552.4.peg.1545"/>
<evidence type="ECO:0000313" key="1">
    <source>
        <dbReference type="EMBL" id="KIA77301.1"/>
    </source>
</evidence>
<dbReference type="AlphaFoldDB" id="A0A0C1C0W0"/>
<dbReference type="EMBL" id="JSAM01000083">
    <property type="protein sequence ID" value="KIA77301.1"/>
    <property type="molecule type" value="Genomic_DNA"/>
</dbReference>
<comment type="caution">
    <text evidence="1">The sequence shown here is derived from an EMBL/GenBank/DDBJ whole genome shotgun (WGS) entry which is preliminary data.</text>
</comment>
<dbReference type="Proteomes" id="UP000031307">
    <property type="component" value="Unassembled WGS sequence"/>
</dbReference>
<protein>
    <submittedName>
        <fullName evidence="1">Uncharacterized protein</fullName>
    </submittedName>
</protein>
<reference evidence="1 2" key="1">
    <citation type="journal article" date="2014" name="Mol. Biol. Evol.">
        <title>Massive expansion of Ubiquitination-related gene families within the Chlamydiae.</title>
        <authorList>
            <person name="Domman D."/>
            <person name="Collingro A."/>
            <person name="Lagkouvardos I."/>
            <person name="Gehre L."/>
            <person name="Weinmaier T."/>
            <person name="Rattei T."/>
            <person name="Subtil A."/>
            <person name="Horn M."/>
        </authorList>
    </citation>
    <scope>NUCLEOTIDE SEQUENCE [LARGE SCALE GENOMIC DNA]</scope>
    <source>
        <strain evidence="1 2">OEW1</strain>
    </source>
</reference>
<sequence length="513" mass="57953">MTYNNNINVLQAKSFGKDLIAIEKDGNTLKSVGFLGRFIRRLKKMIGKNSYEDCKITKIASTMKNMVDEHPSDEVGKKIVQDKFKEILGLKKIKPENKDLVQQIFFEVFPKESLKHDLLEKGFGALDRRSFDEIKELIDLLTDRELNEVLLKEDSLNPDNKDALPLISTAIMDISDPAKALSIVQELHARGIELNSKAVEHGEASTLYELALRKNYREVAEFIAAELGFPPNANVSTDAELQRINLMLDRLNDAKTEAEEERIFKDINDLTEEGKLNNVFSLTTKDGSVENHTLLTAIYTTLDDDEKKWKYVSYLIEKGADLNMKIGEPKESIGALLCRDFIDEFASFSPTQISNNVDIFGEYHADGEAGLKFELLEKAIHDQGDRKWDIISRLFDRNVDLNREIGPEDSKEKIGHLVLKDLVSEIDNIPTAQILSMIQDLKNYNLINLPVQIQDEKNILITTLLVEANKKLNKDGKSIVVKTLLEKGADPAFRPIIVSPLTGVNTQRSDQIP</sequence>
<dbReference type="RefSeq" id="WP_100067474.1">
    <property type="nucleotide sequence ID" value="NZ_JSAM01000083.1"/>
</dbReference>
<name>A0A0C1C0W0_9BACT</name>
<organism evidence="1 2">
    <name type="scientific">Parachlamydia acanthamoebae</name>
    <dbReference type="NCBI Taxonomy" id="83552"/>
    <lineage>
        <taxon>Bacteria</taxon>
        <taxon>Pseudomonadati</taxon>
        <taxon>Chlamydiota</taxon>
        <taxon>Chlamydiia</taxon>
        <taxon>Parachlamydiales</taxon>
        <taxon>Parachlamydiaceae</taxon>
        <taxon>Parachlamydia</taxon>
    </lineage>
</organism>
<evidence type="ECO:0000313" key="2">
    <source>
        <dbReference type="Proteomes" id="UP000031307"/>
    </source>
</evidence>